<accession>A0A517P0L9</accession>
<dbReference type="OrthoDB" id="255440at2"/>
<dbReference type="EMBL" id="CP036526">
    <property type="protein sequence ID" value="QDT12917.1"/>
    <property type="molecule type" value="Genomic_DNA"/>
</dbReference>
<name>A0A517P0L9_9BACT</name>
<dbReference type="Proteomes" id="UP000319817">
    <property type="component" value="Chromosome"/>
</dbReference>
<protein>
    <submittedName>
        <fullName evidence="1">Uncharacterized protein</fullName>
    </submittedName>
</protein>
<sequence length="533" mass="60254">MKANADDRYSGEPSEFRQYRAPRANQEVFVDPPLDEAAGLLAENRRLLAQHDSRWSAMRHEARAQMIKDAVRYTRVYRDTSWVSQDAERPIVMAGHQPSLFHPGVWFKNFALSHLSAKLNATAVNLVVDNDVAQTSAIRVPTIDPATGLAAYRSAQYDVAGGGVPYEQTTVGDRKRFDRFDREVAQAVRPLVADPCIEQLWPHARAAIDRCGVAGCALAQARHALEGDIGLKTLELPLGVFCRSRAFAEFALSILTEMPRFQQCYNESSAYYRAAHGIRSSAHPVPDLADKDDWFEAPLWIYGNQSPHRKAAWVRMRDDAIEISDLGNRTVRIETRNLSDAIDQLTAAMTPEFKLRPRALLTTMYSRLVLSDLFLHGIGGGKYDQLGDMVTKAFFEITPPRFMVLSATVHLPGVEPKDVAGEVRALRRRIRETHFQGERYRDEPGVDSSLVDQKQALLRQIPPRGERTQWHQKVTRVNRLLADQLMDVRQDLQRQLAAAQRRAVAQSVLTSREHSFCVYPLDYLTESFYKMLG</sequence>
<dbReference type="AlphaFoldDB" id="A0A517P0L9"/>
<evidence type="ECO:0000313" key="2">
    <source>
        <dbReference type="Proteomes" id="UP000319817"/>
    </source>
</evidence>
<evidence type="ECO:0000313" key="1">
    <source>
        <dbReference type="EMBL" id="QDT12917.1"/>
    </source>
</evidence>
<reference evidence="1 2" key="1">
    <citation type="submission" date="2019-02" db="EMBL/GenBank/DDBJ databases">
        <title>Deep-cultivation of Planctomycetes and their phenomic and genomic characterization uncovers novel biology.</title>
        <authorList>
            <person name="Wiegand S."/>
            <person name="Jogler M."/>
            <person name="Boedeker C."/>
            <person name="Pinto D."/>
            <person name="Vollmers J."/>
            <person name="Rivas-Marin E."/>
            <person name="Kohn T."/>
            <person name="Peeters S.H."/>
            <person name="Heuer A."/>
            <person name="Rast P."/>
            <person name="Oberbeckmann S."/>
            <person name="Bunk B."/>
            <person name="Jeske O."/>
            <person name="Meyerdierks A."/>
            <person name="Storesund J.E."/>
            <person name="Kallscheuer N."/>
            <person name="Luecker S."/>
            <person name="Lage O.M."/>
            <person name="Pohl T."/>
            <person name="Merkel B.J."/>
            <person name="Hornburger P."/>
            <person name="Mueller R.-W."/>
            <person name="Bruemmer F."/>
            <person name="Labrenz M."/>
            <person name="Spormann A.M."/>
            <person name="Op den Camp H."/>
            <person name="Overmann J."/>
            <person name="Amann R."/>
            <person name="Jetten M.S.M."/>
            <person name="Mascher T."/>
            <person name="Medema M.H."/>
            <person name="Devos D.P."/>
            <person name="Kaster A.-K."/>
            <person name="Ovreas L."/>
            <person name="Rohde M."/>
            <person name="Galperin M.Y."/>
            <person name="Jogler C."/>
        </authorList>
    </citation>
    <scope>NUCLEOTIDE SEQUENCE [LARGE SCALE GENOMIC DNA]</scope>
    <source>
        <strain evidence="1 2">K23_9</strain>
    </source>
</reference>
<organism evidence="1 2">
    <name type="scientific">Stieleria marina</name>
    <dbReference type="NCBI Taxonomy" id="1930275"/>
    <lineage>
        <taxon>Bacteria</taxon>
        <taxon>Pseudomonadati</taxon>
        <taxon>Planctomycetota</taxon>
        <taxon>Planctomycetia</taxon>
        <taxon>Pirellulales</taxon>
        <taxon>Pirellulaceae</taxon>
        <taxon>Stieleria</taxon>
    </lineage>
</organism>
<proteinExistence type="predicted"/>
<keyword evidence="2" id="KW-1185">Reference proteome</keyword>
<gene>
    <name evidence="1" type="ORF">K239x_49310</name>
</gene>